<sequence>MERKPVILLTGATDGIGKQTAKELAEKDYTLIIHGRNTGKVQDTVIEMENINKNSEFYGFVADYANLSDVNKFAEEVKKQFKKLDILINNAGIYSSEYKKSADGYEITYQVNHLAPVLLTLKLLENIKHGQKKKIVNVASMAHASDIDLEEVKKGGEHAGYEAYSMSKLCNILFTKKLAAITRPDGITVNCLHPGVINTKILKEGWGAFGADVKKGADNILYAVESEEAEQISGAYFMYKKAIAPAQIAFDEKVQDELWKINLDQLKSFL</sequence>
<evidence type="ECO:0000313" key="4">
    <source>
        <dbReference type="Proteomes" id="UP000262325"/>
    </source>
</evidence>
<dbReference type="Gene3D" id="3.40.50.720">
    <property type="entry name" value="NAD(P)-binding Rossmann-like Domain"/>
    <property type="match status" value="1"/>
</dbReference>
<accession>A0A3D5QBY0</accession>
<dbReference type="Pfam" id="PF00106">
    <property type="entry name" value="adh_short"/>
    <property type="match status" value="1"/>
</dbReference>
<proteinExistence type="inferred from homology"/>
<dbReference type="GO" id="GO:0016491">
    <property type="term" value="F:oxidoreductase activity"/>
    <property type="evidence" value="ECO:0007669"/>
    <property type="project" value="UniProtKB-KW"/>
</dbReference>
<organism evidence="3 4">
    <name type="scientific">Flexistipes sinusarabici</name>
    <dbReference type="NCBI Taxonomy" id="2352"/>
    <lineage>
        <taxon>Bacteria</taxon>
        <taxon>Pseudomonadati</taxon>
        <taxon>Deferribacterota</taxon>
        <taxon>Deferribacteres</taxon>
        <taxon>Deferribacterales</taxon>
        <taxon>Flexistipitaceae</taxon>
        <taxon>Flexistipes</taxon>
    </lineage>
</organism>
<protein>
    <submittedName>
        <fullName evidence="3">Dehydrogenase</fullName>
    </submittedName>
</protein>
<dbReference type="InterPro" id="IPR002347">
    <property type="entry name" value="SDR_fam"/>
</dbReference>
<dbReference type="PRINTS" id="PR00081">
    <property type="entry name" value="GDHRDH"/>
</dbReference>
<evidence type="ECO:0000256" key="1">
    <source>
        <dbReference type="ARBA" id="ARBA00023002"/>
    </source>
</evidence>
<dbReference type="PANTHER" id="PTHR43157">
    <property type="entry name" value="PHOSPHATIDYLINOSITOL-GLYCAN BIOSYNTHESIS CLASS F PROTEIN-RELATED"/>
    <property type="match status" value="1"/>
</dbReference>
<dbReference type="EMBL" id="DPPF01000134">
    <property type="protein sequence ID" value="HCW93351.1"/>
    <property type="molecule type" value="Genomic_DNA"/>
</dbReference>
<gene>
    <name evidence="3" type="ORF">DHM44_06695</name>
</gene>
<comment type="caution">
    <text evidence="3">The sequence shown here is derived from an EMBL/GenBank/DDBJ whole genome shotgun (WGS) entry which is preliminary data.</text>
</comment>
<dbReference type="AlphaFoldDB" id="A0A3D5QBY0"/>
<dbReference type="PANTHER" id="PTHR43157:SF31">
    <property type="entry name" value="PHOSPHATIDYLINOSITOL-GLYCAN BIOSYNTHESIS CLASS F PROTEIN"/>
    <property type="match status" value="1"/>
</dbReference>
<comment type="similarity">
    <text evidence="2">Belongs to the short-chain dehydrogenases/reductases (SDR) family.</text>
</comment>
<dbReference type="SUPFAM" id="SSF51735">
    <property type="entry name" value="NAD(P)-binding Rossmann-fold domains"/>
    <property type="match status" value="1"/>
</dbReference>
<dbReference type="Proteomes" id="UP000262325">
    <property type="component" value="Unassembled WGS sequence"/>
</dbReference>
<dbReference type="InterPro" id="IPR036291">
    <property type="entry name" value="NAD(P)-bd_dom_sf"/>
</dbReference>
<dbReference type="PRINTS" id="PR00080">
    <property type="entry name" value="SDRFAMILY"/>
</dbReference>
<keyword evidence="1" id="KW-0560">Oxidoreductase</keyword>
<evidence type="ECO:0000313" key="3">
    <source>
        <dbReference type="EMBL" id="HCW93351.1"/>
    </source>
</evidence>
<evidence type="ECO:0000256" key="2">
    <source>
        <dbReference type="RuleBase" id="RU000363"/>
    </source>
</evidence>
<reference evidence="3 4" key="1">
    <citation type="journal article" date="2018" name="Nat. Biotechnol.">
        <title>A standardized bacterial taxonomy based on genome phylogeny substantially revises the tree of life.</title>
        <authorList>
            <person name="Parks D.H."/>
            <person name="Chuvochina M."/>
            <person name="Waite D.W."/>
            <person name="Rinke C."/>
            <person name="Skarshewski A."/>
            <person name="Chaumeil P.A."/>
            <person name="Hugenholtz P."/>
        </authorList>
    </citation>
    <scope>NUCLEOTIDE SEQUENCE [LARGE SCALE GENOMIC DNA]</scope>
    <source>
        <strain evidence="3">UBA8672</strain>
    </source>
</reference>
<name>A0A3D5QBY0_FLESI</name>